<evidence type="ECO:0000313" key="1">
    <source>
        <dbReference type="EMBL" id="KAF2711197.1"/>
    </source>
</evidence>
<dbReference type="EMBL" id="MU005768">
    <property type="protein sequence ID" value="KAF2711197.1"/>
    <property type="molecule type" value="Genomic_DNA"/>
</dbReference>
<keyword evidence="2" id="KW-1185">Reference proteome</keyword>
<evidence type="ECO:0000313" key="2">
    <source>
        <dbReference type="Proteomes" id="UP000799428"/>
    </source>
</evidence>
<accession>A0A6G1KFR4</accession>
<protein>
    <submittedName>
        <fullName evidence="1">Uncharacterized protein</fullName>
    </submittedName>
</protein>
<reference evidence="1" key="1">
    <citation type="journal article" date="2020" name="Stud. Mycol.">
        <title>101 Dothideomycetes genomes: a test case for predicting lifestyles and emergence of pathogens.</title>
        <authorList>
            <person name="Haridas S."/>
            <person name="Albert R."/>
            <person name="Binder M."/>
            <person name="Bloem J."/>
            <person name="Labutti K."/>
            <person name="Salamov A."/>
            <person name="Andreopoulos B."/>
            <person name="Baker S."/>
            <person name="Barry K."/>
            <person name="Bills G."/>
            <person name="Bluhm B."/>
            <person name="Cannon C."/>
            <person name="Castanera R."/>
            <person name="Culley D."/>
            <person name="Daum C."/>
            <person name="Ezra D."/>
            <person name="Gonzalez J."/>
            <person name="Henrissat B."/>
            <person name="Kuo A."/>
            <person name="Liang C."/>
            <person name="Lipzen A."/>
            <person name="Lutzoni F."/>
            <person name="Magnuson J."/>
            <person name="Mondo S."/>
            <person name="Nolan M."/>
            <person name="Ohm R."/>
            <person name="Pangilinan J."/>
            <person name="Park H.-J."/>
            <person name="Ramirez L."/>
            <person name="Alfaro M."/>
            <person name="Sun H."/>
            <person name="Tritt A."/>
            <person name="Yoshinaga Y."/>
            <person name="Zwiers L.-H."/>
            <person name="Turgeon B."/>
            <person name="Goodwin S."/>
            <person name="Spatafora J."/>
            <person name="Crous P."/>
            <person name="Grigoriev I."/>
        </authorList>
    </citation>
    <scope>NUCLEOTIDE SEQUENCE</scope>
    <source>
        <strain evidence="1">CBS 279.74</strain>
    </source>
</reference>
<dbReference type="Proteomes" id="UP000799428">
    <property type="component" value="Unassembled WGS sequence"/>
</dbReference>
<sequence length="122" mass="13772">MYLGEVTQRGVSRKCSCRSHLRVRAIDRYRAPKDDVEDYDLVLCSTESVFSGRVLDSFYLLLTFSRTLAPRTPRSAILLLVGGGGVFLVDWSTSAQLERCGSLLSQCVEDWVGEGLRYEMRN</sequence>
<proteinExistence type="predicted"/>
<organism evidence="1 2">
    <name type="scientific">Pleomassaria siparia CBS 279.74</name>
    <dbReference type="NCBI Taxonomy" id="1314801"/>
    <lineage>
        <taxon>Eukaryota</taxon>
        <taxon>Fungi</taxon>
        <taxon>Dikarya</taxon>
        <taxon>Ascomycota</taxon>
        <taxon>Pezizomycotina</taxon>
        <taxon>Dothideomycetes</taxon>
        <taxon>Pleosporomycetidae</taxon>
        <taxon>Pleosporales</taxon>
        <taxon>Pleomassariaceae</taxon>
        <taxon>Pleomassaria</taxon>
    </lineage>
</organism>
<gene>
    <name evidence="1" type="ORF">K504DRAFT_244072</name>
</gene>
<dbReference type="AlphaFoldDB" id="A0A6G1KFR4"/>
<name>A0A6G1KFR4_9PLEO</name>